<dbReference type="OrthoDB" id="1692805at2"/>
<evidence type="ECO:0000313" key="2">
    <source>
        <dbReference type="EMBL" id="MSA91143.1"/>
    </source>
</evidence>
<keyword evidence="1" id="KW-0812">Transmembrane</keyword>
<dbReference type="GeneID" id="42458007"/>
<dbReference type="Proteomes" id="UP000433575">
    <property type="component" value="Unassembled WGS sequence"/>
</dbReference>
<keyword evidence="1" id="KW-0472">Membrane</keyword>
<dbReference type="AlphaFoldDB" id="A0A6N7SB69"/>
<comment type="caution">
    <text evidence="2">The sequence shown here is derived from an EMBL/GenBank/DDBJ whole genome shotgun (WGS) entry which is preliminary data.</text>
</comment>
<sequence>MKKMDEMERNIQLRSESLGYKAVLLALCAWTLWNSGQAWFNSGTYQPWPSILLGLAVCVQGFSQVALKHRMIAGDEEYHEPNRLLGMSITAFVIFVLILALGAAWLR</sequence>
<feature type="transmembrane region" description="Helical" evidence="1">
    <location>
        <begin position="88"/>
        <end position="106"/>
    </location>
</feature>
<protein>
    <recommendedName>
        <fullName evidence="6">DUF202 domain-containing protein</fullName>
    </recommendedName>
</protein>
<gene>
    <name evidence="3" type="ORF">GKD88_18885</name>
    <name evidence="2" type="ORF">GKE08_17610</name>
</gene>
<dbReference type="RefSeq" id="WP_020226235.1">
    <property type="nucleotide sequence ID" value="NZ_CABKSC010000005.1"/>
</dbReference>
<accession>A0A6N7SB69</accession>
<feature type="transmembrane region" description="Helical" evidence="1">
    <location>
        <begin position="48"/>
        <end position="67"/>
    </location>
</feature>
<dbReference type="EMBL" id="WKPI01000061">
    <property type="protein sequence ID" value="MSC35182.1"/>
    <property type="molecule type" value="Genomic_DNA"/>
</dbReference>
<reference evidence="4 5" key="1">
    <citation type="journal article" date="2019" name="Nat. Med.">
        <title>A library of human gut bacterial isolates paired with longitudinal multiomics data enables mechanistic microbiome research.</title>
        <authorList>
            <person name="Poyet M."/>
            <person name="Groussin M."/>
            <person name="Gibbons S.M."/>
            <person name="Avila-Pacheco J."/>
            <person name="Jiang X."/>
            <person name="Kearney S.M."/>
            <person name="Perrotta A.R."/>
            <person name="Berdy B."/>
            <person name="Zhao S."/>
            <person name="Lieberman T.D."/>
            <person name="Swanson P.K."/>
            <person name="Smith M."/>
            <person name="Roesemann S."/>
            <person name="Alexander J.E."/>
            <person name="Rich S.A."/>
            <person name="Livny J."/>
            <person name="Vlamakis H."/>
            <person name="Clish C."/>
            <person name="Bullock K."/>
            <person name="Deik A."/>
            <person name="Scott J."/>
            <person name="Pierce K.A."/>
            <person name="Xavier R.J."/>
            <person name="Alm E.J."/>
        </authorList>
    </citation>
    <scope>NUCLEOTIDE SEQUENCE [LARGE SCALE GENOMIC DNA]</scope>
    <source>
        <strain evidence="2 4">BIOML-A4</strain>
        <strain evidence="3 5">BIOML-A5</strain>
    </source>
</reference>
<organism evidence="2 4">
    <name type="scientific">Holdemania massiliensis</name>
    <dbReference type="NCBI Taxonomy" id="1468449"/>
    <lineage>
        <taxon>Bacteria</taxon>
        <taxon>Bacillati</taxon>
        <taxon>Bacillota</taxon>
        <taxon>Erysipelotrichia</taxon>
        <taxon>Erysipelotrichales</taxon>
        <taxon>Erysipelotrichaceae</taxon>
        <taxon>Holdemania</taxon>
    </lineage>
</organism>
<evidence type="ECO:0008006" key="6">
    <source>
        <dbReference type="Google" id="ProtNLM"/>
    </source>
</evidence>
<keyword evidence="5" id="KW-1185">Reference proteome</keyword>
<dbReference type="Proteomes" id="UP000480929">
    <property type="component" value="Unassembled WGS sequence"/>
</dbReference>
<evidence type="ECO:0000313" key="4">
    <source>
        <dbReference type="Proteomes" id="UP000433575"/>
    </source>
</evidence>
<keyword evidence="1" id="KW-1133">Transmembrane helix</keyword>
<name>A0A6N7SB69_9FIRM</name>
<dbReference type="EMBL" id="WKPJ01000045">
    <property type="protein sequence ID" value="MSA91143.1"/>
    <property type="molecule type" value="Genomic_DNA"/>
</dbReference>
<proteinExistence type="predicted"/>
<evidence type="ECO:0000256" key="1">
    <source>
        <dbReference type="SAM" id="Phobius"/>
    </source>
</evidence>
<evidence type="ECO:0000313" key="3">
    <source>
        <dbReference type="EMBL" id="MSC35182.1"/>
    </source>
</evidence>
<evidence type="ECO:0000313" key="5">
    <source>
        <dbReference type="Proteomes" id="UP000480929"/>
    </source>
</evidence>